<organism evidence="5 6">
    <name type="scientific">Mollisia scopiformis</name>
    <name type="common">Conifer needle endophyte fungus</name>
    <name type="synonym">Phialocephala scopiformis</name>
    <dbReference type="NCBI Taxonomy" id="149040"/>
    <lineage>
        <taxon>Eukaryota</taxon>
        <taxon>Fungi</taxon>
        <taxon>Dikarya</taxon>
        <taxon>Ascomycota</taxon>
        <taxon>Pezizomycotina</taxon>
        <taxon>Leotiomycetes</taxon>
        <taxon>Helotiales</taxon>
        <taxon>Mollisiaceae</taxon>
        <taxon>Mollisia</taxon>
    </lineage>
</organism>
<comment type="similarity">
    <text evidence="2">Belongs to the major facilitator superfamily. Monocarboxylate porter (TC 2.A.1.13) family.</text>
</comment>
<feature type="transmembrane region" description="Helical" evidence="3">
    <location>
        <begin position="221"/>
        <end position="240"/>
    </location>
</feature>
<dbReference type="PANTHER" id="PTHR11360">
    <property type="entry name" value="MONOCARBOXYLATE TRANSPORTER"/>
    <property type="match status" value="1"/>
</dbReference>
<feature type="transmembrane region" description="Helical" evidence="3">
    <location>
        <begin position="188"/>
        <end position="209"/>
    </location>
</feature>
<feature type="transmembrane region" description="Helical" evidence="3">
    <location>
        <begin position="59"/>
        <end position="80"/>
    </location>
</feature>
<feature type="transmembrane region" description="Helical" evidence="3">
    <location>
        <begin position="387"/>
        <end position="411"/>
    </location>
</feature>
<keyword evidence="3" id="KW-0472">Membrane</keyword>
<dbReference type="RefSeq" id="XP_018073504.1">
    <property type="nucleotide sequence ID" value="XM_018211740.1"/>
</dbReference>
<dbReference type="PROSITE" id="PS50850">
    <property type="entry name" value="MFS"/>
    <property type="match status" value="1"/>
</dbReference>
<keyword evidence="3" id="KW-1133">Transmembrane helix</keyword>
<dbReference type="Proteomes" id="UP000070700">
    <property type="component" value="Unassembled WGS sequence"/>
</dbReference>
<dbReference type="GO" id="GO:0016020">
    <property type="term" value="C:membrane"/>
    <property type="evidence" value="ECO:0007669"/>
    <property type="project" value="UniProtKB-SubCell"/>
</dbReference>
<dbReference type="PANTHER" id="PTHR11360:SF287">
    <property type="entry name" value="MFS MONOCARBOXYLATE TRANSPORTER"/>
    <property type="match status" value="1"/>
</dbReference>
<dbReference type="InterPro" id="IPR020846">
    <property type="entry name" value="MFS_dom"/>
</dbReference>
<dbReference type="InParanoid" id="A0A194XG88"/>
<feature type="transmembrane region" description="Helical" evidence="3">
    <location>
        <begin position="157"/>
        <end position="176"/>
    </location>
</feature>
<comment type="subcellular location">
    <subcellularLocation>
        <location evidence="1">Membrane</location>
        <topology evidence="1">Multi-pass membrane protein</topology>
    </subcellularLocation>
</comment>
<evidence type="ECO:0000313" key="5">
    <source>
        <dbReference type="EMBL" id="KUJ19149.1"/>
    </source>
</evidence>
<keyword evidence="6" id="KW-1185">Reference proteome</keyword>
<dbReference type="Gene3D" id="1.20.1250.20">
    <property type="entry name" value="MFS general substrate transporter like domains"/>
    <property type="match status" value="2"/>
</dbReference>
<dbReference type="GO" id="GO:0022857">
    <property type="term" value="F:transmembrane transporter activity"/>
    <property type="evidence" value="ECO:0007669"/>
    <property type="project" value="InterPro"/>
</dbReference>
<dbReference type="InterPro" id="IPR050327">
    <property type="entry name" value="Proton-linked_MCT"/>
</dbReference>
<dbReference type="GeneID" id="28821466"/>
<feature type="transmembrane region" description="Helical" evidence="3">
    <location>
        <begin position="431"/>
        <end position="451"/>
    </location>
</feature>
<reference evidence="5 6" key="1">
    <citation type="submission" date="2015-10" db="EMBL/GenBank/DDBJ databases">
        <title>Full genome of DAOMC 229536 Phialocephala scopiformis, a fungal endophyte of spruce producing the potent anti-insectan compound rugulosin.</title>
        <authorList>
            <consortium name="DOE Joint Genome Institute"/>
            <person name="Walker A.K."/>
            <person name="Frasz S.L."/>
            <person name="Seifert K.A."/>
            <person name="Miller J.D."/>
            <person name="Mondo S.J."/>
            <person name="Labutti K."/>
            <person name="Lipzen A."/>
            <person name="Dockter R."/>
            <person name="Kennedy M."/>
            <person name="Grigoriev I.V."/>
            <person name="Spatafora J.W."/>
        </authorList>
    </citation>
    <scope>NUCLEOTIDE SEQUENCE [LARGE SCALE GENOMIC DNA]</scope>
    <source>
        <strain evidence="5 6">CBS 120377</strain>
    </source>
</reference>
<feature type="transmembrane region" description="Helical" evidence="3">
    <location>
        <begin position="298"/>
        <end position="321"/>
    </location>
</feature>
<accession>A0A194XG88</accession>
<name>A0A194XG88_MOLSC</name>
<dbReference type="EMBL" id="KQ947411">
    <property type="protein sequence ID" value="KUJ19149.1"/>
    <property type="molecule type" value="Genomic_DNA"/>
</dbReference>
<evidence type="ECO:0000259" key="4">
    <source>
        <dbReference type="PROSITE" id="PS50850"/>
    </source>
</evidence>
<feature type="transmembrane region" description="Helical" evidence="3">
    <location>
        <begin position="133"/>
        <end position="151"/>
    </location>
</feature>
<dbReference type="InterPro" id="IPR036259">
    <property type="entry name" value="MFS_trans_sf"/>
</dbReference>
<dbReference type="OrthoDB" id="2213137at2759"/>
<dbReference type="KEGG" id="psco:LY89DRAFT_642085"/>
<feature type="transmembrane region" description="Helical" evidence="3">
    <location>
        <begin position="264"/>
        <end position="286"/>
    </location>
</feature>
<gene>
    <name evidence="5" type="ORF">LY89DRAFT_642085</name>
</gene>
<dbReference type="Pfam" id="PF07690">
    <property type="entry name" value="MFS_1"/>
    <property type="match status" value="1"/>
</dbReference>
<dbReference type="SUPFAM" id="SSF103473">
    <property type="entry name" value="MFS general substrate transporter"/>
    <property type="match status" value="1"/>
</dbReference>
<feature type="transmembrane region" description="Helical" evidence="3">
    <location>
        <begin position="328"/>
        <end position="347"/>
    </location>
</feature>
<keyword evidence="3" id="KW-0812">Transmembrane</keyword>
<sequence>MDNSRSSQRNIELDGWNRRTTSNEADGSLILDNNGGVQDVEGRNIVIQQLKPVDGGPDAWKVLIAAFIFEALLWGFPISFGVFQDYYSTLPQFAGVNSKIALIGTLAQGLSYLGAPISAMVTKRFPKYHRLQIWIGWPVCLGGLVAGSFATTVPSLIATQGIMYGIGFITLTYPIISMVDEWWVQRKGMALGLIASASGASGAIMPFIISAMLNKYGYQTTLRAIAVAMALLTGPLIPFLKGRLPPSERSAIAKTNWSFLRKPLFWIFGVSTLIQGLGFFFPALYLPSYATAIGLSSTQGALVLAIMALAQLIGQFAFGFLSDKKLSVSTLAIFCSFMATIGSFAVWGMSKSLGLLILFSIIYGFFGYAFAAMRAGMGKAVSDDPSAVVATYAILVFLQGIGNVLAGPISAALLERNVRLNVYGVERFRSLVIFTGTCMSASGFVILGWFLRPSKVFAVR</sequence>
<dbReference type="AlphaFoldDB" id="A0A194XG88"/>
<protein>
    <submittedName>
        <fullName evidence="5">MFS general substrate transporter</fullName>
    </submittedName>
</protein>
<evidence type="ECO:0000256" key="3">
    <source>
        <dbReference type="SAM" id="Phobius"/>
    </source>
</evidence>
<dbReference type="InterPro" id="IPR011701">
    <property type="entry name" value="MFS"/>
</dbReference>
<feature type="transmembrane region" description="Helical" evidence="3">
    <location>
        <begin position="353"/>
        <end position="375"/>
    </location>
</feature>
<feature type="transmembrane region" description="Helical" evidence="3">
    <location>
        <begin position="100"/>
        <end position="121"/>
    </location>
</feature>
<proteinExistence type="inferred from homology"/>
<evidence type="ECO:0000256" key="1">
    <source>
        <dbReference type="ARBA" id="ARBA00004141"/>
    </source>
</evidence>
<evidence type="ECO:0000313" key="6">
    <source>
        <dbReference type="Proteomes" id="UP000070700"/>
    </source>
</evidence>
<evidence type="ECO:0000256" key="2">
    <source>
        <dbReference type="ARBA" id="ARBA00006727"/>
    </source>
</evidence>
<feature type="domain" description="Major facilitator superfamily (MFS) profile" evidence="4">
    <location>
        <begin position="264"/>
        <end position="460"/>
    </location>
</feature>